<dbReference type="AlphaFoldDB" id="A0A653AZ94"/>
<organism evidence="1">
    <name type="scientific">Ectopseudomonas oleovorans</name>
    <name type="common">Pseudomonas oleovorans</name>
    <dbReference type="NCBI Taxonomy" id="301"/>
    <lineage>
        <taxon>Bacteria</taxon>
        <taxon>Pseudomonadati</taxon>
        <taxon>Pseudomonadota</taxon>
        <taxon>Gammaproteobacteria</taxon>
        <taxon>Pseudomonadales</taxon>
        <taxon>Pseudomonadaceae</taxon>
        <taxon>Ectopseudomonas</taxon>
    </lineage>
</organism>
<evidence type="ECO:0000313" key="1">
    <source>
        <dbReference type="EMBL" id="VDN61710.1"/>
    </source>
</evidence>
<name>A0A653AZ94_ECTOL</name>
<accession>A0A653AZ94</accession>
<proteinExistence type="predicted"/>
<dbReference type="OrthoDB" id="7014575at2"/>
<gene>
    <name evidence="1" type="ORF">POT9AD_0719</name>
</gene>
<protein>
    <submittedName>
        <fullName evidence="1">Uncharacterized protein</fullName>
    </submittedName>
</protein>
<reference evidence="1" key="1">
    <citation type="submission" date="2018-11" db="EMBL/GenBank/DDBJ databases">
        <authorList>
            <consortium name="Genoscope - CEA"/>
            <person name="William W."/>
        </authorList>
    </citation>
    <scope>NUCLEOTIDE SEQUENCE [LARGE SCALE GENOMIC DNA]</scope>
    <source>
        <strain evidence="1">T9AD</strain>
    </source>
</reference>
<sequence length="77" mass="8406">MPAEAWGILALLLFYLGVQISLGRATQRELDEATMLPFVDDPEVARRVERDTGRSTSGCACPGACDGRCEHLGERLL</sequence>
<dbReference type="EMBL" id="LR130779">
    <property type="protein sequence ID" value="VDN61710.1"/>
    <property type="molecule type" value="Genomic_DNA"/>
</dbReference>